<reference evidence="6" key="2">
    <citation type="submission" date="2020-09" db="EMBL/GenBank/DDBJ databases">
        <authorList>
            <person name="Sun Q."/>
            <person name="Zhou Y."/>
        </authorList>
    </citation>
    <scope>NUCLEOTIDE SEQUENCE</scope>
    <source>
        <strain evidence="6">CGMCC 1.16548</strain>
    </source>
</reference>
<dbReference type="InterPro" id="IPR005119">
    <property type="entry name" value="LysR_subst-bd"/>
</dbReference>
<dbReference type="Gene3D" id="3.40.190.290">
    <property type="match status" value="1"/>
</dbReference>
<dbReference type="Pfam" id="PF00126">
    <property type="entry name" value="HTH_1"/>
    <property type="match status" value="1"/>
</dbReference>
<dbReference type="SUPFAM" id="SSF46785">
    <property type="entry name" value="Winged helix' DNA-binding domain"/>
    <property type="match status" value="1"/>
</dbReference>
<dbReference type="GO" id="GO:0043565">
    <property type="term" value="F:sequence-specific DNA binding"/>
    <property type="evidence" value="ECO:0007669"/>
    <property type="project" value="TreeGrafter"/>
</dbReference>
<dbReference type="GO" id="GO:0003700">
    <property type="term" value="F:DNA-binding transcription factor activity"/>
    <property type="evidence" value="ECO:0007669"/>
    <property type="project" value="InterPro"/>
</dbReference>
<dbReference type="PROSITE" id="PS50931">
    <property type="entry name" value="HTH_LYSR"/>
    <property type="match status" value="1"/>
</dbReference>
<evidence type="ECO:0000313" key="7">
    <source>
        <dbReference type="Proteomes" id="UP000617531"/>
    </source>
</evidence>
<dbReference type="Pfam" id="PF03466">
    <property type="entry name" value="LysR_substrate"/>
    <property type="match status" value="1"/>
</dbReference>
<gene>
    <name evidence="6" type="ORF">GCM10011600_05220</name>
</gene>
<evidence type="ECO:0000256" key="2">
    <source>
        <dbReference type="ARBA" id="ARBA00023015"/>
    </source>
</evidence>
<protein>
    <submittedName>
        <fullName evidence="6">LysR family transcriptional regulator</fullName>
    </submittedName>
</protein>
<accession>A0A8J3GNM1</accession>
<evidence type="ECO:0000259" key="5">
    <source>
        <dbReference type="PROSITE" id="PS50931"/>
    </source>
</evidence>
<evidence type="ECO:0000256" key="1">
    <source>
        <dbReference type="ARBA" id="ARBA00009437"/>
    </source>
</evidence>
<keyword evidence="4" id="KW-0804">Transcription</keyword>
<feature type="domain" description="HTH lysR-type" evidence="5">
    <location>
        <begin position="10"/>
        <end position="67"/>
    </location>
</feature>
<organism evidence="6 7">
    <name type="scientific">Pseudolysinimonas yzui</name>
    <dbReference type="NCBI Taxonomy" id="2708254"/>
    <lineage>
        <taxon>Bacteria</taxon>
        <taxon>Bacillati</taxon>
        <taxon>Actinomycetota</taxon>
        <taxon>Actinomycetes</taxon>
        <taxon>Micrococcales</taxon>
        <taxon>Microbacteriaceae</taxon>
        <taxon>Pseudolysinimonas</taxon>
    </lineage>
</organism>
<sequence length="309" mass="32941">MSAQFSSASVTADDLLVLLAVARSGRYTTAARQLGVTHTTVARRIEALELALGARAIVRGSSGWRLTPLGERAAAAAEGVEAALARLDGDDADVSGVIRLSATDGFSAFIAAPAMAALRRRHPGISLQIVAQTRQASPHRSGVDLEVVVGRPEVRRAQAFRLADYVLGLYASREYLAAAGEPRELADLDGAPLVYFIESMLQVDVLDDARHEVPAMVDAVTSTNVFVHVEATRAGAGFGLLPAFLADREPDLVRVLPELIGPRLPYWLVAPTDVYRLPLVTAYLDALRDRLEEVRPALLGTSGAQVTAT</sequence>
<dbReference type="InterPro" id="IPR058163">
    <property type="entry name" value="LysR-type_TF_proteobact-type"/>
</dbReference>
<proteinExistence type="inferred from homology"/>
<dbReference type="PANTHER" id="PTHR30537:SF3">
    <property type="entry name" value="TRANSCRIPTIONAL REGULATORY PROTEIN"/>
    <property type="match status" value="1"/>
</dbReference>
<dbReference type="PANTHER" id="PTHR30537">
    <property type="entry name" value="HTH-TYPE TRANSCRIPTIONAL REGULATOR"/>
    <property type="match status" value="1"/>
</dbReference>
<dbReference type="Gene3D" id="1.10.10.10">
    <property type="entry name" value="Winged helix-like DNA-binding domain superfamily/Winged helix DNA-binding domain"/>
    <property type="match status" value="1"/>
</dbReference>
<dbReference type="EMBL" id="BNAI01000001">
    <property type="protein sequence ID" value="GHF07514.1"/>
    <property type="molecule type" value="Genomic_DNA"/>
</dbReference>
<keyword evidence="2" id="KW-0805">Transcription regulation</keyword>
<reference evidence="6" key="1">
    <citation type="journal article" date="2014" name="Int. J. Syst. Evol. Microbiol.">
        <title>Complete genome sequence of Corynebacterium casei LMG S-19264T (=DSM 44701T), isolated from a smear-ripened cheese.</title>
        <authorList>
            <consortium name="US DOE Joint Genome Institute (JGI-PGF)"/>
            <person name="Walter F."/>
            <person name="Albersmeier A."/>
            <person name="Kalinowski J."/>
            <person name="Ruckert C."/>
        </authorList>
    </citation>
    <scope>NUCLEOTIDE SEQUENCE</scope>
    <source>
        <strain evidence="6">CGMCC 1.16548</strain>
    </source>
</reference>
<dbReference type="RefSeq" id="WP_191281803.1">
    <property type="nucleotide sequence ID" value="NZ_BNAI01000001.1"/>
</dbReference>
<name>A0A8J3GNM1_9MICO</name>
<comment type="caution">
    <text evidence="6">The sequence shown here is derived from an EMBL/GenBank/DDBJ whole genome shotgun (WGS) entry which is preliminary data.</text>
</comment>
<evidence type="ECO:0000256" key="4">
    <source>
        <dbReference type="ARBA" id="ARBA00023163"/>
    </source>
</evidence>
<evidence type="ECO:0000256" key="3">
    <source>
        <dbReference type="ARBA" id="ARBA00023125"/>
    </source>
</evidence>
<dbReference type="InterPro" id="IPR036388">
    <property type="entry name" value="WH-like_DNA-bd_sf"/>
</dbReference>
<dbReference type="InterPro" id="IPR000847">
    <property type="entry name" value="LysR_HTH_N"/>
</dbReference>
<dbReference type="GO" id="GO:0006351">
    <property type="term" value="P:DNA-templated transcription"/>
    <property type="evidence" value="ECO:0007669"/>
    <property type="project" value="TreeGrafter"/>
</dbReference>
<dbReference type="InterPro" id="IPR036390">
    <property type="entry name" value="WH_DNA-bd_sf"/>
</dbReference>
<dbReference type="SUPFAM" id="SSF53850">
    <property type="entry name" value="Periplasmic binding protein-like II"/>
    <property type="match status" value="1"/>
</dbReference>
<comment type="similarity">
    <text evidence="1">Belongs to the LysR transcriptional regulatory family.</text>
</comment>
<dbReference type="Proteomes" id="UP000617531">
    <property type="component" value="Unassembled WGS sequence"/>
</dbReference>
<evidence type="ECO:0000313" key="6">
    <source>
        <dbReference type="EMBL" id="GHF07514.1"/>
    </source>
</evidence>
<keyword evidence="3" id="KW-0238">DNA-binding</keyword>
<dbReference type="AlphaFoldDB" id="A0A8J3GNM1"/>
<keyword evidence="7" id="KW-1185">Reference proteome</keyword>